<feature type="transmembrane region" description="Helical" evidence="2">
    <location>
        <begin position="91"/>
        <end position="110"/>
    </location>
</feature>
<evidence type="ECO:0000256" key="2">
    <source>
        <dbReference type="SAM" id="Phobius"/>
    </source>
</evidence>
<dbReference type="InterPro" id="IPR052155">
    <property type="entry name" value="Biofilm_reg_signaling"/>
</dbReference>
<dbReference type="SUPFAM" id="SSF141868">
    <property type="entry name" value="EAL domain-like"/>
    <property type="match status" value="1"/>
</dbReference>
<evidence type="ECO:0000313" key="6">
    <source>
        <dbReference type="Proteomes" id="UP001333710"/>
    </source>
</evidence>
<dbReference type="Gene3D" id="3.30.70.270">
    <property type="match status" value="1"/>
</dbReference>
<dbReference type="CDD" id="cd01949">
    <property type="entry name" value="GGDEF"/>
    <property type="match status" value="1"/>
</dbReference>
<evidence type="ECO:0000256" key="1">
    <source>
        <dbReference type="SAM" id="Coils"/>
    </source>
</evidence>
<evidence type="ECO:0000313" key="5">
    <source>
        <dbReference type="EMBL" id="BDX05826.1"/>
    </source>
</evidence>
<organism evidence="5 6">
    <name type="scientific">Planctobacterium marinum</name>
    <dbReference type="NCBI Taxonomy" id="1631968"/>
    <lineage>
        <taxon>Bacteria</taxon>
        <taxon>Pseudomonadati</taxon>
        <taxon>Pseudomonadota</taxon>
        <taxon>Gammaproteobacteria</taxon>
        <taxon>Alteromonadales</taxon>
        <taxon>Alteromonadaceae</taxon>
        <taxon>Planctobacterium</taxon>
    </lineage>
</organism>
<dbReference type="EMBL" id="AP027272">
    <property type="protein sequence ID" value="BDX05826.1"/>
    <property type="molecule type" value="Genomic_DNA"/>
</dbReference>
<reference evidence="5" key="1">
    <citation type="submission" date="2023-01" db="EMBL/GenBank/DDBJ databases">
        <title>Complete genome sequence of Planctobacterium marinum strain Dej080120_11.</title>
        <authorList>
            <person name="Ueki S."/>
            <person name="Maruyama F."/>
        </authorList>
    </citation>
    <scope>NUCLEOTIDE SEQUENCE</scope>
    <source>
        <strain evidence="5">Dej080120_11</strain>
    </source>
</reference>
<dbReference type="CDD" id="cd01948">
    <property type="entry name" value="EAL"/>
    <property type="match status" value="1"/>
</dbReference>
<dbReference type="InterPro" id="IPR035919">
    <property type="entry name" value="EAL_sf"/>
</dbReference>
<keyword evidence="1" id="KW-0175">Coiled coil</keyword>
<feature type="coiled-coil region" evidence="1">
    <location>
        <begin position="212"/>
        <end position="253"/>
    </location>
</feature>
<feature type="domain" description="EAL" evidence="3">
    <location>
        <begin position="434"/>
        <end position="683"/>
    </location>
</feature>
<dbReference type="SUPFAM" id="SSF55073">
    <property type="entry name" value="Nucleotide cyclase"/>
    <property type="match status" value="1"/>
</dbReference>
<dbReference type="PROSITE" id="PS50883">
    <property type="entry name" value="EAL"/>
    <property type="match status" value="1"/>
</dbReference>
<dbReference type="RefSeq" id="WP_338291824.1">
    <property type="nucleotide sequence ID" value="NZ_AP027272.1"/>
</dbReference>
<dbReference type="NCBIfam" id="TIGR00254">
    <property type="entry name" value="GGDEF"/>
    <property type="match status" value="1"/>
</dbReference>
<name>A0AA48HG79_9ALTE</name>
<evidence type="ECO:0000259" key="4">
    <source>
        <dbReference type="PROSITE" id="PS50887"/>
    </source>
</evidence>
<dbReference type="InterPro" id="IPR001633">
    <property type="entry name" value="EAL_dom"/>
</dbReference>
<protein>
    <submittedName>
        <fullName evidence="5">Uncharacterized protein</fullName>
    </submittedName>
</protein>
<dbReference type="KEGG" id="pmaw:MACH26_13470"/>
<dbReference type="InterPro" id="IPR029787">
    <property type="entry name" value="Nucleotide_cyclase"/>
</dbReference>
<dbReference type="SMART" id="SM00267">
    <property type="entry name" value="GGDEF"/>
    <property type="match status" value="1"/>
</dbReference>
<dbReference type="PANTHER" id="PTHR44757">
    <property type="entry name" value="DIGUANYLATE CYCLASE DGCP"/>
    <property type="match status" value="1"/>
</dbReference>
<dbReference type="InterPro" id="IPR043128">
    <property type="entry name" value="Rev_trsase/Diguanyl_cyclase"/>
</dbReference>
<dbReference type="Proteomes" id="UP001333710">
    <property type="component" value="Chromosome"/>
</dbReference>
<feature type="transmembrane region" description="Helical" evidence="2">
    <location>
        <begin position="24"/>
        <end position="42"/>
    </location>
</feature>
<feature type="transmembrane region" description="Helical" evidence="2">
    <location>
        <begin position="54"/>
        <end position="79"/>
    </location>
</feature>
<dbReference type="Pfam" id="PF00563">
    <property type="entry name" value="EAL"/>
    <property type="match status" value="1"/>
</dbReference>
<dbReference type="PANTHER" id="PTHR44757:SF2">
    <property type="entry name" value="BIOFILM ARCHITECTURE MAINTENANCE PROTEIN MBAA"/>
    <property type="match status" value="1"/>
</dbReference>
<sequence>MSNNSSIQDKNCADAVTILYRNSYGGHVVNFLASSVLAFAFYNEQSHYDKLIWFAFMASLLTCRLLDSCYFTFYLNGTIVESKAAQYKQRFFTLVMATAIIWAIYPFLVFDTLDTLEFTATAIIYAALAGGSVTVLSADKRIARLYSLFMLLPLSILSVMSDEAIMQTLGTMGFVYAAVMFVSATQASKFTSDAISLKNQNVVLLGQVEKEKEAVRESNQKLCEAMDELNKVNEQLEEKVHQRTRQIIKLNKQDSLTGLLNRAAILESLETRIGQSIEHSTGFFLLFVDLNNFKKINDSLGHDAGDKVLRSVAATLLAINQKVAIGRWGGDEFVIVQECEDVASDKTHTSVSSLEKQARDFSQQLMQRIGGIPVPGESDSFLSASIGIALFPTHSINANELIHMADIAMFEQKYNRVATPVMFDSAILHSLNEKEKLKIGLEQALEKRQLRLEFQPIVDIKQQKILSFEALARWKFNDIDVPPAIFIELAEKQGLIVEIGEWVLVQACLSASRWQMQQNAGVSVNISTHQLLHVNFIRSVQHALTVSGLAPEKLNLEITETVFCGDIDQARKALQEVKTLGVTIAIDDFGTGYSSLSQIEQLPVNCIKVDRHFVSNLAANGGVILRATNMMAKEMALQIVAEGVETEHQKQFLQNLGIHALQGFFFSKPLPESAVGDYALTQTLTSSENTVAPELAK</sequence>
<keyword evidence="2" id="KW-1133">Transmembrane helix</keyword>
<proteinExistence type="predicted"/>
<dbReference type="PROSITE" id="PS50887">
    <property type="entry name" value="GGDEF"/>
    <property type="match status" value="1"/>
</dbReference>
<keyword evidence="2" id="KW-0812">Transmembrane</keyword>
<gene>
    <name evidence="5" type="ORF">MACH26_13470</name>
</gene>
<feature type="transmembrane region" description="Helical" evidence="2">
    <location>
        <begin position="143"/>
        <end position="159"/>
    </location>
</feature>
<dbReference type="SMART" id="SM00052">
    <property type="entry name" value="EAL"/>
    <property type="match status" value="1"/>
</dbReference>
<feature type="domain" description="GGDEF" evidence="4">
    <location>
        <begin position="281"/>
        <end position="425"/>
    </location>
</feature>
<accession>A0AA48HG79</accession>
<keyword evidence="2" id="KW-0472">Membrane</keyword>
<evidence type="ECO:0000259" key="3">
    <source>
        <dbReference type="PROSITE" id="PS50883"/>
    </source>
</evidence>
<dbReference type="InterPro" id="IPR000160">
    <property type="entry name" value="GGDEF_dom"/>
</dbReference>
<feature type="transmembrane region" description="Helical" evidence="2">
    <location>
        <begin position="116"/>
        <end position="136"/>
    </location>
</feature>
<dbReference type="Gene3D" id="3.20.20.450">
    <property type="entry name" value="EAL domain"/>
    <property type="match status" value="1"/>
</dbReference>
<dbReference type="AlphaFoldDB" id="A0AA48HG79"/>
<keyword evidence="6" id="KW-1185">Reference proteome</keyword>
<dbReference type="Pfam" id="PF00990">
    <property type="entry name" value="GGDEF"/>
    <property type="match status" value="1"/>
</dbReference>